<dbReference type="SUPFAM" id="SSF51905">
    <property type="entry name" value="FAD/NAD(P)-binding domain"/>
    <property type="match status" value="1"/>
</dbReference>
<evidence type="ECO:0000256" key="1">
    <source>
        <dbReference type="ARBA" id="ARBA00001974"/>
    </source>
</evidence>
<keyword evidence="3" id="KW-0274">FAD</keyword>
<sequence>MKAVVAGAGIGGLTAAIALRARGIDVEVLEAAPAPRAEGGGLGLASNATKVLAALGLDLPKAGIGQVCTGFSLRTARGADLRELPIRAIAEELGSPVVNVRRGDLLTFLRDSLADTPVHYGARVDRYDHDTTAVRVTLADGTVHTGDVLVGADGIRSAVRARLTGPEPVLDHGYTCWIATTPFTHPRLPEGGAAHYWGRGQRFGLIDVGGGRAYWWGTRNTPRRAPHRWTGGKPDILRCYDGWADEVRAVIEATPETDILAVPAQDRAFRDTWGEGPVTLLGDAAHPMLTSLSQGAGTGSRTATRSPTTSPPDPTR</sequence>
<feature type="region of interest" description="Disordered" evidence="5">
    <location>
        <begin position="290"/>
        <end position="316"/>
    </location>
</feature>
<comment type="caution">
    <text evidence="7">The sequence shown here is derived from an EMBL/GenBank/DDBJ whole genome shotgun (WGS) entry which is preliminary data.</text>
</comment>
<organism evidence="7 8">
    <name type="scientific">Actinokineospora soli</name>
    <dbReference type="NCBI Taxonomy" id="1048753"/>
    <lineage>
        <taxon>Bacteria</taxon>
        <taxon>Bacillati</taxon>
        <taxon>Actinomycetota</taxon>
        <taxon>Actinomycetes</taxon>
        <taxon>Pseudonocardiales</taxon>
        <taxon>Pseudonocardiaceae</taxon>
        <taxon>Actinokineospora</taxon>
    </lineage>
</organism>
<proteinExistence type="predicted"/>
<dbReference type="PANTHER" id="PTHR46496:SF1">
    <property type="entry name" value="ZEAXANTHIN EPOXIDASE, CHLOROPLASTIC"/>
    <property type="match status" value="1"/>
</dbReference>
<protein>
    <submittedName>
        <fullName evidence="7">FAD-dependent monooxygenase</fullName>
    </submittedName>
</protein>
<dbReference type="InterPro" id="IPR036188">
    <property type="entry name" value="FAD/NAD-bd_sf"/>
</dbReference>
<evidence type="ECO:0000256" key="2">
    <source>
        <dbReference type="ARBA" id="ARBA00022630"/>
    </source>
</evidence>
<dbReference type="Proteomes" id="UP001596512">
    <property type="component" value="Unassembled WGS sequence"/>
</dbReference>
<dbReference type="Gene3D" id="3.50.50.60">
    <property type="entry name" value="FAD/NAD(P)-binding domain"/>
    <property type="match status" value="1"/>
</dbReference>
<evidence type="ECO:0000313" key="8">
    <source>
        <dbReference type="Proteomes" id="UP001596512"/>
    </source>
</evidence>
<evidence type="ECO:0000313" key="7">
    <source>
        <dbReference type="EMBL" id="MFC7615106.1"/>
    </source>
</evidence>
<dbReference type="PRINTS" id="PR00420">
    <property type="entry name" value="RNGMNOXGNASE"/>
</dbReference>
<keyword evidence="4" id="KW-0560">Oxidoreductase</keyword>
<feature type="compositionally biased region" description="Low complexity" evidence="5">
    <location>
        <begin position="299"/>
        <end position="308"/>
    </location>
</feature>
<evidence type="ECO:0000259" key="6">
    <source>
        <dbReference type="Pfam" id="PF01494"/>
    </source>
</evidence>
<keyword evidence="8" id="KW-1185">Reference proteome</keyword>
<keyword evidence="7" id="KW-0503">Monooxygenase</keyword>
<evidence type="ECO:0000256" key="3">
    <source>
        <dbReference type="ARBA" id="ARBA00022827"/>
    </source>
</evidence>
<dbReference type="Pfam" id="PF01494">
    <property type="entry name" value="FAD_binding_3"/>
    <property type="match status" value="1"/>
</dbReference>
<dbReference type="PANTHER" id="PTHR46496">
    <property type="match status" value="1"/>
</dbReference>
<reference evidence="8" key="1">
    <citation type="journal article" date="2019" name="Int. J. Syst. Evol. Microbiol.">
        <title>The Global Catalogue of Microorganisms (GCM) 10K type strain sequencing project: providing services to taxonomists for standard genome sequencing and annotation.</title>
        <authorList>
            <consortium name="The Broad Institute Genomics Platform"/>
            <consortium name="The Broad Institute Genome Sequencing Center for Infectious Disease"/>
            <person name="Wu L."/>
            <person name="Ma J."/>
        </authorList>
    </citation>
    <scope>NUCLEOTIDE SEQUENCE [LARGE SCALE GENOMIC DNA]</scope>
    <source>
        <strain evidence="8">JCM 17695</strain>
    </source>
</reference>
<dbReference type="GO" id="GO:0004497">
    <property type="term" value="F:monooxygenase activity"/>
    <property type="evidence" value="ECO:0007669"/>
    <property type="project" value="UniProtKB-KW"/>
</dbReference>
<dbReference type="InterPro" id="IPR002938">
    <property type="entry name" value="FAD-bd"/>
</dbReference>
<feature type="domain" description="FAD-binding" evidence="6">
    <location>
        <begin position="3"/>
        <end position="299"/>
    </location>
</feature>
<gene>
    <name evidence="7" type="ORF">ACFQV2_17915</name>
</gene>
<comment type="cofactor">
    <cofactor evidence="1">
        <name>FAD</name>
        <dbReference type="ChEBI" id="CHEBI:57692"/>
    </cofactor>
</comment>
<dbReference type="EMBL" id="JBHTEY010000004">
    <property type="protein sequence ID" value="MFC7615106.1"/>
    <property type="molecule type" value="Genomic_DNA"/>
</dbReference>
<evidence type="ECO:0000256" key="4">
    <source>
        <dbReference type="ARBA" id="ARBA00023002"/>
    </source>
</evidence>
<accession>A0ABW2TNM8</accession>
<name>A0ABW2TNM8_9PSEU</name>
<evidence type="ECO:0000256" key="5">
    <source>
        <dbReference type="SAM" id="MobiDB-lite"/>
    </source>
</evidence>
<keyword evidence="2" id="KW-0285">Flavoprotein</keyword>